<reference evidence="1" key="1">
    <citation type="submission" date="2018-11" db="EMBL/GenBank/DDBJ databases">
        <authorList>
            <consortium name="Pathogen Informatics"/>
        </authorList>
    </citation>
    <scope>NUCLEOTIDE SEQUENCE [LARGE SCALE GENOMIC DNA]</scope>
</reference>
<gene>
    <name evidence="1" type="ORF">HPBE_LOCUS21203</name>
</gene>
<accession>A0A3P8FKK5</accession>
<dbReference type="EMBL" id="UZAH01032782">
    <property type="protein sequence ID" value="VDP23849.1"/>
    <property type="molecule type" value="Genomic_DNA"/>
</dbReference>
<name>A0A3P8FKK5_HELPZ</name>
<protein>
    <submittedName>
        <fullName evidence="1">Uncharacterized protein</fullName>
    </submittedName>
</protein>
<sequence length="62" mass="6974">MSAFGKMPSRTTSMRNTTASRTISTIVLRELRACRPSRDTCLPKLSSLYVSVKQHERQVTTS</sequence>
<evidence type="ECO:0000313" key="1">
    <source>
        <dbReference type="EMBL" id="VDP23849.1"/>
    </source>
</evidence>
<organism evidence="1">
    <name type="scientific">Heligmosomoides polygyrus</name>
    <name type="common">Parasitic roundworm</name>
    <dbReference type="NCBI Taxonomy" id="6339"/>
    <lineage>
        <taxon>Eukaryota</taxon>
        <taxon>Metazoa</taxon>
        <taxon>Ecdysozoa</taxon>
        <taxon>Nematoda</taxon>
        <taxon>Chromadorea</taxon>
        <taxon>Rhabditida</taxon>
        <taxon>Rhabditina</taxon>
        <taxon>Rhabditomorpha</taxon>
        <taxon>Strongyloidea</taxon>
        <taxon>Heligmosomidae</taxon>
        <taxon>Heligmosomoides</taxon>
    </lineage>
</organism>
<proteinExistence type="predicted"/>
<dbReference type="AlphaFoldDB" id="A0A3P8FKK5"/>